<dbReference type="Gene3D" id="1.25.40.20">
    <property type="entry name" value="Ankyrin repeat-containing domain"/>
    <property type="match status" value="1"/>
</dbReference>
<proteinExistence type="predicted"/>
<feature type="region of interest" description="Disordered" evidence="1">
    <location>
        <begin position="63"/>
        <end position="131"/>
    </location>
</feature>
<dbReference type="SUPFAM" id="SSF158235">
    <property type="entry name" value="SOCS box-like"/>
    <property type="match status" value="1"/>
</dbReference>
<evidence type="ECO:0000313" key="4">
    <source>
        <dbReference type="RefSeq" id="XP_026285589.1"/>
    </source>
</evidence>
<keyword evidence="3" id="KW-1185">Reference proteome</keyword>
<dbReference type="CDD" id="cd03716">
    <property type="entry name" value="SOCS_ASB_like"/>
    <property type="match status" value="1"/>
</dbReference>
<dbReference type="SMART" id="SM00969">
    <property type="entry name" value="SOCS_box"/>
    <property type="match status" value="1"/>
</dbReference>
<evidence type="ECO:0000256" key="1">
    <source>
        <dbReference type="SAM" id="MobiDB-lite"/>
    </source>
</evidence>
<feature type="domain" description="SOCS box" evidence="2">
    <location>
        <begin position="402"/>
        <end position="455"/>
    </location>
</feature>
<dbReference type="Pfam" id="PF07525">
    <property type="entry name" value="SOCS_box"/>
    <property type="match status" value="1"/>
</dbReference>
<dbReference type="OrthoDB" id="194358at2759"/>
<accession>A0A6J1SWE4</accession>
<evidence type="ECO:0000259" key="2">
    <source>
        <dbReference type="PROSITE" id="PS50225"/>
    </source>
</evidence>
<dbReference type="KEGG" id="foc:113211442"/>
<dbReference type="Proteomes" id="UP000504606">
    <property type="component" value="Unplaced"/>
</dbReference>
<dbReference type="InterPro" id="IPR001496">
    <property type="entry name" value="SOCS_box"/>
</dbReference>
<dbReference type="Gene3D" id="1.10.750.20">
    <property type="entry name" value="SOCS box"/>
    <property type="match status" value="1"/>
</dbReference>
<dbReference type="RefSeq" id="XP_026285589.1">
    <property type="nucleotide sequence ID" value="XM_026429804.2"/>
</dbReference>
<gene>
    <name evidence="4" type="primary">LOC113211442</name>
</gene>
<dbReference type="AlphaFoldDB" id="A0A6J1SWE4"/>
<evidence type="ECO:0000313" key="3">
    <source>
        <dbReference type="Proteomes" id="UP000504606"/>
    </source>
</evidence>
<dbReference type="InterPro" id="IPR036770">
    <property type="entry name" value="Ankyrin_rpt-contain_sf"/>
</dbReference>
<dbReference type="SUPFAM" id="SSF48403">
    <property type="entry name" value="Ankyrin repeat"/>
    <property type="match status" value="1"/>
</dbReference>
<dbReference type="PROSITE" id="PS50225">
    <property type="entry name" value="SOCS"/>
    <property type="match status" value="1"/>
</dbReference>
<sequence length="455" mass="48443">MKEHRVRTLRVTTPGNIASREREDAGHAVDEPLWGVQLLRLQLQLGPACPDFAHLLGLGDAKEAPPRLAEDPPAAHQDKPGGVAADRRRCSICGPSSGGVGQHRRRTLSSLQRRSEARTEPGPSTAAECEPSDAAWPSSCGSACTAAGAGGCAQPLLHLLSGDLERCWEDVLLALRLLVAPSPPAESVTVNGVSVQAGGLVLVRACGLACGSEDLGEGAGNGWPRPCWLAGRDAAGHTPLLLVGRRLLAAARWADAAQVAALLLAAGSDANAVNREGRSLLSYAVAALDEAADTTRLLLNHGATVWGGLELPPPTLRPPVPAASSATPPAPALREDAPCSPVFAWFLRAVIRRRRLDEGCLRTLALVSQVMAERPRHMHGLVLRTMFRHSRCYRVLGPVFLQIKTAMALHWSRPQDLRALCRRTIRRAVGPSRLHHAAPALGLPTALQEYLLLHT</sequence>
<protein>
    <submittedName>
        <fullName evidence="4">Uncharacterized protein LOC113211442</fullName>
    </submittedName>
</protein>
<dbReference type="GeneID" id="113211442"/>
<dbReference type="InterPro" id="IPR036036">
    <property type="entry name" value="SOCS_box-like_dom_sf"/>
</dbReference>
<organism evidence="3 4">
    <name type="scientific">Frankliniella occidentalis</name>
    <name type="common">Western flower thrips</name>
    <name type="synonym">Euthrips occidentalis</name>
    <dbReference type="NCBI Taxonomy" id="133901"/>
    <lineage>
        <taxon>Eukaryota</taxon>
        <taxon>Metazoa</taxon>
        <taxon>Ecdysozoa</taxon>
        <taxon>Arthropoda</taxon>
        <taxon>Hexapoda</taxon>
        <taxon>Insecta</taxon>
        <taxon>Pterygota</taxon>
        <taxon>Neoptera</taxon>
        <taxon>Paraneoptera</taxon>
        <taxon>Thysanoptera</taxon>
        <taxon>Terebrantia</taxon>
        <taxon>Thripoidea</taxon>
        <taxon>Thripidae</taxon>
        <taxon>Frankliniella</taxon>
    </lineage>
</organism>
<dbReference type="GO" id="GO:0035556">
    <property type="term" value="P:intracellular signal transduction"/>
    <property type="evidence" value="ECO:0007669"/>
    <property type="project" value="InterPro"/>
</dbReference>
<name>A0A6J1SWE4_FRAOC</name>
<reference evidence="4" key="1">
    <citation type="submission" date="2025-08" db="UniProtKB">
        <authorList>
            <consortium name="RefSeq"/>
        </authorList>
    </citation>
    <scope>IDENTIFICATION</scope>
    <source>
        <tissue evidence="4">Whole organism</tissue>
    </source>
</reference>
<dbReference type="FunFam" id="1.10.750.20:FF:000001">
    <property type="entry name" value="Ankyrin repeat and SOCS box containing 1"/>
    <property type="match status" value="1"/>
</dbReference>